<proteinExistence type="inferred from homology"/>
<dbReference type="Proteomes" id="UP000011820">
    <property type="component" value="Chromosome"/>
</dbReference>
<evidence type="ECO:0000256" key="1">
    <source>
        <dbReference type="ARBA" id="ARBA00006774"/>
    </source>
</evidence>
<dbReference type="EC" id="2.3.1.1" evidence="6"/>
<reference evidence="7 8" key="1">
    <citation type="journal article" date="2013" name="Genome Announc.">
        <title>Complete Genome Sequence of a Chinese Strain of 'Candidatus Liberibacter asiaticus'.</title>
        <authorList>
            <person name="Lin H."/>
            <person name="Han C.S."/>
            <person name="Liu B."/>
            <person name="Lou B."/>
            <person name="Bai X."/>
            <person name="Deng C."/>
            <person name="Civerolo E.L."/>
            <person name="Gupta G."/>
        </authorList>
    </citation>
    <scope>NUCLEOTIDE SEQUENCE [LARGE SCALE GENOMIC DNA]</scope>
    <source>
        <strain evidence="8">gxpsy</strain>
    </source>
</reference>
<keyword evidence="4 6" id="KW-0068">Autocatalytic cleavage</keyword>
<dbReference type="PANTHER" id="PTHR23100">
    <property type="entry name" value="ARGININE BIOSYNTHESIS BIFUNCTIONAL PROTEIN ARGJ"/>
    <property type="match status" value="1"/>
</dbReference>
<dbReference type="PANTHER" id="PTHR23100:SF0">
    <property type="entry name" value="ARGININE BIOSYNTHESIS BIFUNCTIONAL PROTEIN ARGJ, MITOCHONDRIAL"/>
    <property type="match status" value="1"/>
</dbReference>
<feature type="binding site" evidence="6">
    <location>
        <position position="287"/>
    </location>
    <ligand>
        <name>substrate</name>
    </ligand>
</feature>
<dbReference type="EMBL" id="CP004005">
    <property type="protein sequence ID" value="AGH16566.1"/>
    <property type="molecule type" value="Genomic_DNA"/>
</dbReference>
<organism evidence="7 8">
    <name type="scientific">Candidatus Liberibacter asiaticus str. gxpsy</name>
    <dbReference type="NCBI Taxonomy" id="1174529"/>
    <lineage>
        <taxon>Bacteria</taxon>
        <taxon>Pseudomonadati</taxon>
        <taxon>Pseudomonadota</taxon>
        <taxon>Alphaproteobacteria</taxon>
        <taxon>Hyphomicrobiales</taxon>
        <taxon>Rhizobiaceae</taxon>
        <taxon>Liberibacter</taxon>
    </lineage>
</organism>
<keyword evidence="6" id="KW-0511">Multifunctional enzyme</keyword>
<feature type="binding site" evidence="6">
    <location>
        <position position="411"/>
    </location>
    <ligand>
        <name>substrate</name>
    </ligand>
</feature>
<dbReference type="NCBIfam" id="NF003802">
    <property type="entry name" value="PRK05388.1"/>
    <property type="match status" value="1"/>
</dbReference>
<feature type="binding site" evidence="6">
    <location>
        <position position="416"/>
    </location>
    <ligand>
        <name>substrate</name>
    </ligand>
</feature>
<gene>
    <name evidence="6" type="primary">argJ</name>
    <name evidence="7" type="ORF">WSI_00970</name>
</gene>
<name>A0ABM5NF16_LIBAS</name>
<dbReference type="InterPro" id="IPR002813">
    <property type="entry name" value="Arg_biosynth_ArgJ"/>
</dbReference>
<comment type="similarity">
    <text evidence="1 6">Belongs to the ArgJ family.</text>
</comment>
<feature type="chain" id="PRO_5044927425" description="Arginine biosynthesis bifunctional protein ArgJ alpha chain" evidence="6">
    <location>
        <begin position="1"/>
        <end position="197"/>
    </location>
</feature>
<dbReference type="Gene3D" id="3.60.70.12">
    <property type="entry name" value="L-amino peptidase D-ALA esterase/amidase"/>
    <property type="match status" value="1"/>
</dbReference>
<feature type="binding site" evidence="6">
    <location>
        <position position="187"/>
    </location>
    <ligand>
        <name>substrate</name>
    </ligand>
</feature>
<evidence type="ECO:0000256" key="6">
    <source>
        <dbReference type="HAMAP-Rule" id="MF_01106"/>
    </source>
</evidence>
<comment type="function">
    <text evidence="6">Catalyzes two activities which are involved in the cyclic version of arginine biosynthesis: the synthesis of N-acetylglutamate from glutamate and acetyl-CoA as the acetyl donor, and of ornithine by transacetylation between N(2)-acetylornithine and glutamate.</text>
</comment>
<feature type="binding site" evidence="6">
    <location>
        <position position="198"/>
    </location>
    <ligand>
        <name>substrate</name>
    </ligand>
</feature>
<evidence type="ECO:0000256" key="5">
    <source>
        <dbReference type="ARBA" id="ARBA00023315"/>
    </source>
</evidence>
<keyword evidence="6" id="KW-0055">Arginine biosynthesis</keyword>
<accession>A0ABM5NF16</accession>
<evidence type="ECO:0000256" key="2">
    <source>
        <dbReference type="ARBA" id="ARBA00011475"/>
    </source>
</evidence>
<dbReference type="EC" id="2.3.1.35" evidence="6"/>
<dbReference type="HAMAP" id="MF_01106">
    <property type="entry name" value="ArgJ"/>
    <property type="match status" value="1"/>
</dbReference>
<dbReference type="InterPro" id="IPR042195">
    <property type="entry name" value="ArgJ_beta_C"/>
</dbReference>
<sequence length="416" mass="44445">MLPISCLPFMLQSHVSPVLLPIKGVRLSAAALGIKYVGRDDVFLMVFDNPASVAGVFTRSSCPSAPVDFCKGNLSHGIARALIVNSGIANAFTGKRGRDTVRFIAKAVSELIPCKEEEVYVASTGIIGEFLDVALFDGVLSKMLCDATDDAWLDSAKAMMTTDRYAKVAVRTVDIDGIRVTINGLAKGAGMIAPDMATTLAFVVTDINISPAVLQNILSEGAEYSFNSITVDGDTSTSDTLLLFATGTVLGNFAPITDVSDKRLSLFRPALFDLLKDLALQVVCDGEGASKLLEVTVKGAADCASAKKVALSIANSPLVKTAFASESFGWWGRIVMAVGKSGVLVDRDRLSVWFGDVRIANNGEPEINFSQESVRSIVKKKCVPITVDLQIGNGIHTVWTCDFSKEYIHFNSNVQS</sequence>
<feature type="active site" description="Nucleophile" evidence="6">
    <location>
        <position position="198"/>
    </location>
</feature>
<evidence type="ECO:0000256" key="4">
    <source>
        <dbReference type="ARBA" id="ARBA00022813"/>
    </source>
</evidence>
<comment type="catalytic activity">
    <reaction evidence="6">
        <text>L-glutamate + acetyl-CoA = N-acetyl-L-glutamate + CoA + H(+)</text>
        <dbReference type="Rhea" id="RHEA:24292"/>
        <dbReference type="ChEBI" id="CHEBI:15378"/>
        <dbReference type="ChEBI" id="CHEBI:29985"/>
        <dbReference type="ChEBI" id="CHEBI:44337"/>
        <dbReference type="ChEBI" id="CHEBI:57287"/>
        <dbReference type="ChEBI" id="CHEBI:57288"/>
        <dbReference type="EC" id="2.3.1.1"/>
    </reaction>
</comment>
<comment type="subcellular location">
    <subcellularLocation>
        <location evidence="6">Cytoplasm</location>
    </subcellularLocation>
</comment>
<keyword evidence="5 6" id="KW-0012">Acyltransferase</keyword>
<feature type="site" description="Involved in the stabilization of negative charge on the oxyanion by the formation of the oxyanion hole" evidence="6">
    <location>
        <position position="125"/>
    </location>
</feature>
<protein>
    <recommendedName>
        <fullName evidence="6">Arginine biosynthesis bifunctional protein ArgJ</fullName>
    </recommendedName>
    <domain>
        <recommendedName>
            <fullName evidence="6">Glutamate N-acetyltransferase</fullName>
            <ecNumber evidence="6">2.3.1.35</ecNumber>
        </recommendedName>
        <alternativeName>
            <fullName evidence="6">Ornithine acetyltransferase</fullName>
            <shortName evidence="6">OATase</shortName>
        </alternativeName>
        <alternativeName>
            <fullName evidence="6">Ornithine transacetylase</fullName>
        </alternativeName>
    </domain>
    <domain>
        <recommendedName>
            <fullName evidence="6">Amino-acid acetyltransferase</fullName>
            <ecNumber evidence="6">2.3.1.1</ecNumber>
        </recommendedName>
        <alternativeName>
            <fullName evidence="6">N-acetylglutamate synthase</fullName>
            <shortName evidence="6">AGSase</shortName>
        </alternativeName>
    </domain>
    <component>
        <recommendedName>
            <fullName evidence="6">Arginine biosynthesis bifunctional protein ArgJ alpha chain</fullName>
        </recommendedName>
    </component>
    <component>
        <recommendedName>
            <fullName evidence="6">Arginine biosynthesis bifunctional protein ArgJ beta chain</fullName>
        </recommendedName>
    </component>
</protein>
<feature type="site" description="Cleavage; by autolysis" evidence="6">
    <location>
        <begin position="197"/>
        <end position="198"/>
    </location>
</feature>
<comment type="subunit">
    <text evidence="2 6">Heterotetramer of two alpha and two beta chains.</text>
</comment>
<feature type="site" description="Involved in the stabilization of negative charge on the oxyanion by the formation of the oxyanion hole" evidence="6">
    <location>
        <position position="124"/>
    </location>
</feature>
<evidence type="ECO:0000256" key="3">
    <source>
        <dbReference type="ARBA" id="ARBA00022679"/>
    </source>
</evidence>
<dbReference type="SUPFAM" id="SSF56266">
    <property type="entry name" value="DmpA/ArgJ-like"/>
    <property type="match status" value="1"/>
</dbReference>
<keyword evidence="6" id="KW-0963">Cytoplasm</keyword>
<feature type="binding site" evidence="6">
    <location>
        <position position="161"/>
    </location>
    <ligand>
        <name>substrate</name>
    </ligand>
</feature>
<feature type="chain" id="PRO_5044927424" description="Arginine biosynthesis bifunctional protein ArgJ beta chain" evidence="6">
    <location>
        <begin position="198"/>
        <end position="416"/>
    </location>
</feature>
<dbReference type="Pfam" id="PF01960">
    <property type="entry name" value="ArgJ"/>
    <property type="match status" value="1"/>
</dbReference>
<dbReference type="Gene3D" id="3.10.20.340">
    <property type="entry name" value="ArgJ beta chain, C-terminal domain"/>
    <property type="match status" value="1"/>
</dbReference>
<comment type="pathway">
    <text evidence="6">Amino-acid biosynthesis; L-arginine biosynthesis; N(2)-acetyl-L-ornithine from L-glutamate: step 1/4.</text>
</comment>
<dbReference type="InterPro" id="IPR016117">
    <property type="entry name" value="ArgJ-like_dom_sf"/>
</dbReference>
<comment type="pathway">
    <text evidence="6">Amino-acid biosynthesis; L-arginine biosynthesis; L-ornithine and N-acetyl-L-glutamate from L-glutamate and N(2)-acetyl-L-ornithine (cyclic): step 1/1.</text>
</comment>
<dbReference type="NCBIfam" id="TIGR00120">
    <property type="entry name" value="ArgJ"/>
    <property type="match status" value="1"/>
</dbReference>
<evidence type="ECO:0000313" key="8">
    <source>
        <dbReference type="Proteomes" id="UP000011820"/>
    </source>
</evidence>
<comment type="catalytic activity">
    <reaction evidence="6">
        <text>N(2)-acetyl-L-ornithine + L-glutamate = N-acetyl-L-glutamate + L-ornithine</text>
        <dbReference type="Rhea" id="RHEA:15349"/>
        <dbReference type="ChEBI" id="CHEBI:29985"/>
        <dbReference type="ChEBI" id="CHEBI:44337"/>
        <dbReference type="ChEBI" id="CHEBI:46911"/>
        <dbReference type="ChEBI" id="CHEBI:57805"/>
        <dbReference type="EC" id="2.3.1.35"/>
    </reaction>
</comment>
<keyword evidence="8" id="KW-1185">Reference proteome</keyword>
<dbReference type="CDD" id="cd02152">
    <property type="entry name" value="OAT"/>
    <property type="match status" value="1"/>
</dbReference>
<keyword evidence="6" id="KW-0028">Amino-acid biosynthesis</keyword>
<keyword evidence="3 6" id="KW-0808">Transferase</keyword>
<evidence type="ECO:0000313" key="7">
    <source>
        <dbReference type="EMBL" id="AGH16566.1"/>
    </source>
</evidence>